<gene>
    <name evidence="2" type="ORF">LEM8419_00371</name>
</gene>
<name>A0ABM9AXX4_9BACT</name>
<keyword evidence="1" id="KW-0732">Signal</keyword>
<evidence type="ECO:0000313" key="3">
    <source>
        <dbReference type="Proteomes" id="UP000837803"/>
    </source>
</evidence>
<dbReference type="SUPFAM" id="SSF69304">
    <property type="entry name" value="Tricorn protease N-terminal domain"/>
    <property type="match status" value="1"/>
</dbReference>
<protein>
    <recommendedName>
        <fullName evidence="4">Bacterial surface antigen (D15) domain-containing protein</fullName>
    </recommendedName>
</protein>
<dbReference type="RefSeq" id="WP_238749273.1">
    <property type="nucleotide sequence ID" value="NZ_CAKLPZ010000001.1"/>
</dbReference>
<dbReference type="InterPro" id="IPR011042">
    <property type="entry name" value="6-blade_b-propeller_TolB-like"/>
</dbReference>
<feature type="signal peptide" evidence="1">
    <location>
        <begin position="1"/>
        <end position="17"/>
    </location>
</feature>
<dbReference type="Gene3D" id="2.120.10.30">
    <property type="entry name" value="TolB, C-terminal domain"/>
    <property type="match status" value="1"/>
</dbReference>
<keyword evidence="3" id="KW-1185">Reference proteome</keyword>
<comment type="caution">
    <text evidence="2">The sequence shown here is derived from an EMBL/GenBank/DDBJ whole genome shotgun (WGS) entry which is preliminary data.</text>
</comment>
<evidence type="ECO:0000313" key="2">
    <source>
        <dbReference type="EMBL" id="CAH0999076.1"/>
    </source>
</evidence>
<sequence>MKLLLTALCLCVSVLSAQGIGLHPPEVDWQQLRTAQARIIFPAGYEQRAQRVAALIDTLATGHSRSVGEKLYDIDLVLQTPNMTVNGYVGLGPFRSEFYVTPPQSFSLLSQTDWVDLLTLHEFRHVQQTSNERRGLTGLAALLQGQTGWAVLSGIATPNWFSEGDAVIAETAFSAAGRGRTPAFSGDLRALLGRNRVYRYAKARNGSFRDLVPDHYRYGYALLTYARQQFGNDVWRRVLHEGAAYRSLLYPFSRALKRETGLTTRELYLTTMAELEQLQDSALVARGALVEGLPVEQSDRGDIRDYRFPFVDARGRLLALRTSYRQLPALVEVGNPDRVITTIGIQREPWLDGGSDVLWTEYRQDPRYTNQNYSEIVRYDLGTGEKHVLTEGGHYLSASLSPDGRRIVAVYFDPLARNPELRLLDATSGEVINSRAVQYTTVAWPRFAPAGQTVYFLGQAATGISIAAWDTDTDAVRTLRPPSREPIDMLSVTETGQLLFTNGRSGVDNVHRLDPVTSREEQLTNVAVGAYYPRLSGSTLYYASPTPRGERLHLLTLSPDEGGGAVDLPSAPSFFERPEAFAAEATDLLSKVEAGNYPVKNFSNTLGGIKLHSWSFNGSYVTPGVRVEFANALNTAELALDGLYNINEARYSGGATATYGGLFPVIELSGRYRDRNTLVQESRTDSFRVFRQEFSEVAFGPTLRLPLEWVSGNFVTGLTPSLGFTYIDPSGGESGRLPRSFGNLTAGLNFRVLQRTAVRQVQPRWGMTAALLYDRALGDGAAGARFLLRSSAYLPGAFLTHGIRLDLDLQREQAENLYQYPDLFRYARGFSAPLNDRVYRLGVNYQLPLLYPDIGLLGITYFKRVRLNAFYDYSRFTIDAFAGGGFREQSVGGQLYFDNVWLNTQAITVGVEGAYRLDRDLFSNDEQDVQFRLLLSGSF</sequence>
<evidence type="ECO:0008006" key="4">
    <source>
        <dbReference type="Google" id="ProtNLM"/>
    </source>
</evidence>
<dbReference type="PANTHER" id="PTHR36842">
    <property type="entry name" value="PROTEIN TOLB HOMOLOG"/>
    <property type="match status" value="1"/>
</dbReference>
<dbReference type="EMBL" id="CAKLPZ010000001">
    <property type="protein sequence ID" value="CAH0999076.1"/>
    <property type="molecule type" value="Genomic_DNA"/>
</dbReference>
<proteinExistence type="predicted"/>
<organism evidence="2 3">
    <name type="scientific">Neolewinella maritima</name>
    <dbReference type="NCBI Taxonomy" id="1383882"/>
    <lineage>
        <taxon>Bacteria</taxon>
        <taxon>Pseudomonadati</taxon>
        <taxon>Bacteroidota</taxon>
        <taxon>Saprospiria</taxon>
        <taxon>Saprospirales</taxon>
        <taxon>Lewinellaceae</taxon>
        <taxon>Neolewinella</taxon>
    </lineage>
</organism>
<evidence type="ECO:0000256" key="1">
    <source>
        <dbReference type="SAM" id="SignalP"/>
    </source>
</evidence>
<accession>A0ABM9AXX4</accession>
<reference evidence="2" key="1">
    <citation type="submission" date="2021-12" db="EMBL/GenBank/DDBJ databases">
        <authorList>
            <person name="Rodrigo-Torres L."/>
            <person name="Arahal R. D."/>
            <person name="Lucena T."/>
        </authorList>
    </citation>
    <scope>NUCLEOTIDE SEQUENCE</scope>
    <source>
        <strain evidence="2">CECT 8419</strain>
    </source>
</reference>
<dbReference type="PANTHER" id="PTHR36842:SF1">
    <property type="entry name" value="PROTEIN TOLB"/>
    <property type="match status" value="1"/>
</dbReference>
<feature type="chain" id="PRO_5047202244" description="Bacterial surface antigen (D15) domain-containing protein" evidence="1">
    <location>
        <begin position="18"/>
        <end position="939"/>
    </location>
</feature>
<dbReference type="Proteomes" id="UP000837803">
    <property type="component" value="Unassembled WGS sequence"/>
</dbReference>